<evidence type="ECO:0000256" key="1">
    <source>
        <dbReference type="SAM" id="SignalP"/>
    </source>
</evidence>
<dbReference type="PANTHER" id="PTHR31302">
    <property type="entry name" value="TRANSMEMBRANE PROTEIN WITH METALLOPHOSPHOESTERASE DOMAIN-RELATED"/>
    <property type="match status" value="1"/>
</dbReference>
<dbReference type="RefSeq" id="WP_204892354.1">
    <property type="nucleotide sequence ID" value="NZ_JBHUFW010000004.1"/>
</dbReference>
<dbReference type="Gene3D" id="3.60.21.10">
    <property type="match status" value="1"/>
</dbReference>
<feature type="domain" description="Calcineurin-like phosphoesterase" evidence="2">
    <location>
        <begin position="47"/>
        <end position="196"/>
    </location>
</feature>
<gene>
    <name evidence="3" type="ORF">ACFSDB_06685</name>
</gene>
<name>A0ABW4QG88_9BACL</name>
<evidence type="ECO:0000313" key="4">
    <source>
        <dbReference type="Proteomes" id="UP001597273"/>
    </source>
</evidence>
<dbReference type="InterPro" id="IPR029052">
    <property type="entry name" value="Metallo-depent_PP-like"/>
</dbReference>
<keyword evidence="1" id="KW-0732">Signal</keyword>
<accession>A0ABW4QG88</accession>
<protein>
    <submittedName>
        <fullName evidence="3">Metallophosphoesterase</fullName>
    </submittedName>
</protein>
<keyword evidence="4" id="KW-1185">Reference proteome</keyword>
<proteinExistence type="predicted"/>
<comment type="caution">
    <text evidence="3">The sequence shown here is derived from an EMBL/GenBank/DDBJ whole genome shotgun (WGS) entry which is preliminary data.</text>
</comment>
<dbReference type="EMBL" id="JBHUFW010000004">
    <property type="protein sequence ID" value="MFD1862610.1"/>
    <property type="molecule type" value="Genomic_DNA"/>
</dbReference>
<sequence length="251" mass="28139">MKKVITGGLAASASLLLFMLRNAFQNNLKRDTVILKAEKPFEPFDMLFISDIHRRKLPASISSFPVDVIVIGGDLVEGGVPLERVEWNLNVLSRHAPVYFVWGNNDREVEEEKLRQLFKKYEVTVLEDESVPLFGQPHLKLVGLDPFAYRKNGIDLAFSEVEAADTVIFVSHTPFIFERVNSKHRVDFQLAGHTHGGQIRFGPYGIYNKGRLCKTGGVIQLISNGYGTTKLPLRLGAEAEFHHLTIAPESP</sequence>
<dbReference type="PANTHER" id="PTHR31302:SF32">
    <property type="entry name" value="PHOSPHOESTERASE"/>
    <property type="match status" value="1"/>
</dbReference>
<dbReference type="InterPro" id="IPR051158">
    <property type="entry name" value="Metallophosphoesterase_sf"/>
</dbReference>
<dbReference type="Proteomes" id="UP001597273">
    <property type="component" value="Unassembled WGS sequence"/>
</dbReference>
<dbReference type="SUPFAM" id="SSF56300">
    <property type="entry name" value="Metallo-dependent phosphatases"/>
    <property type="match status" value="1"/>
</dbReference>
<feature type="signal peptide" evidence="1">
    <location>
        <begin position="1"/>
        <end position="23"/>
    </location>
</feature>
<evidence type="ECO:0000313" key="3">
    <source>
        <dbReference type="EMBL" id="MFD1862610.1"/>
    </source>
</evidence>
<reference evidence="4" key="1">
    <citation type="journal article" date="2019" name="Int. J. Syst. Evol. Microbiol.">
        <title>The Global Catalogue of Microorganisms (GCM) 10K type strain sequencing project: providing services to taxonomists for standard genome sequencing and annotation.</title>
        <authorList>
            <consortium name="The Broad Institute Genomics Platform"/>
            <consortium name="The Broad Institute Genome Sequencing Center for Infectious Disease"/>
            <person name="Wu L."/>
            <person name="Ma J."/>
        </authorList>
    </citation>
    <scope>NUCLEOTIDE SEQUENCE [LARGE SCALE GENOMIC DNA]</scope>
    <source>
        <strain evidence="4">CGMCC 1.15475</strain>
    </source>
</reference>
<dbReference type="Pfam" id="PF00149">
    <property type="entry name" value="Metallophos"/>
    <property type="match status" value="1"/>
</dbReference>
<organism evidence="3 4">
    <name type="scientific">Planococcus chinensis</name>
    <dbReference type="NCBI Taxonomy" id="272917"/>
    <lineage>
        <taxon>Bacteria</taxon>
        <taxon>Bacillati</taxon>
        <taxon>Bacillota</taxon>
        <taxon>Bacilli</taxon>
        <taxon>Bacillales</taxon>
        <taxon>Caryophanaceae</taxon>
        <taxon>Planococcus</taxon>
    </lineage>
</organism>
<dbReference type="InterPro" id="IPR004843">
    <property type="entry name" value="Calcineurin-like_PHP"/>
</dbReference>
<feature type="chain" id="PRO_5046912438" evidence="1">
    <location>
        <begin position="24"/>
        <end position="251"/>
    </location>
</feature>
<evidence type="ECO:0000259" key="2">
    <source>
        <dbReference type="Pfam" id="PF00149"/>
    </source>
</evidence>